<comment type="subcellular location">
    <subcellularLocation>
        <location evidence="1 7">Cell outer membrane</location>
        <topology evidence="1 7">Multi-pass membrane protein</topology>
    </subcellularLocation>
</comment>
<dbReference type="NCBIfam" id="TIGR04057">
    <property type="entry name" value="SusC_RagA_signa"/>
    <property type="match status" value="1"/>
</dbReference>
<evidence type="ECO:0000256" key="7">
    <source>
        <dbReference type="PROSITE-ProRule" id="PRU01360"/>
    </source>
</evidence>
<gene>
    <name evidence="9" type="ORF">K1Y79_03930</name>
</gene>
<dbReference type="PROSITE" id="PS52016">
    <property type="entry name" value="TONB_DEPENDENT_REC_3"/>
    <property type="match status" value="1"/>
</dbReference>
<dbReference type="InterPro" id="IPR037066">
    <property type="entry name" value="Plug_dom_sf"/>
</dbReference>
<dbReference type="EMBL" id="JAICCF010000001">
    <property type="protein sequence ID" value="MBW8683474.1"/>
    <property type="molecule type" value="Genomic_DNA"/>
</dbReference>
<keyword evidence="10" id="KW-1185">Reference proteome</keyword>
<reference evidence="9 10" key="1">
    <citation type="submission" date="2021-08" db="EMBL/GenBank/DDBJ databases">
        <title>The genome sequence of Chitinophaga sp. B61.</title>
        <authorList>
            <person name="Zhang X."/>
        </authorList>
    </citation>
    <scope>NUCLEOTIDE SEQUENCE [LARGE SCALE GENOMIC DNA]</scope>
    <source>
        <strain evidence="9 10">B61</strain>
    </source>
</reference>
<dbReference type="InterPro" id="IPR023996">
    <property type="entry name" value="TonB-dep_OMP_SusC/RagA"/>
</dbReference>
<keyword evidence="2 7" id="KW-0813">Transport</keyword>
<dbReference type="Pfam" id="PF13715">
    <property type="entry name" value="CarbopepD_reg_2"/>
    <property type="match status" value="1"/>
</dbReference>
<comment type="caution">
    <text evidence="9">The sequence shown here is derived from an EMBL/GenBank/DDBJ whole genome shotgun (WGS) entry which is preliminary data.</text>
</comment>
<name>A0ABS7G9K3_9BACT</name>
<evidence type="ECO:0000256" key="5">
    <source>
        <dbReference type="ARBA" id="ARBA00023136"/>
    </source>
</evidence>
<protein>
    <submittedName>
        <fullName evidence="9">SusC/RagA family TonB-linked outer membrane protein</fullName>
    </submittedName>
</protein>
<evidence type="ECO:0000313" key="9">
    <source>
        <dbReference type="EMBL" id="MBW8683474.1"/>
    </source>
</evidence>
<keyword evidence="3 7" id="KW-1134">Transmembrane beta strand</keyword>
<dbReference type="Gene3D" id="2.170.130.10">
    <property type="entry name" value="TonB-dependent receptor, plug domain"/>
    <property type="match status" value="1"/>
</dbReference>
<accession>A0ABS7G9K3</accession>
<comment type="similarity">
    <text evidence="7">Belongs to the TonB-dependent receptor family.</text>
</comment>
<dbReference type="InterPro" id="IPR039426">
    <property type="entry name" value="TonB-dep_rcpt-like"/>
</dbReference>
<dbReference type="InterPro" id="IPR023997">
    <property type="entry name" value="TonB-dep_OMP_SusC/RagA_CS"/>
</dbReference>
<keyword evidence="5 7" id="KW-0472">Membrane</keyword>
<evidence type="ECO:0000256" key="3">
    <source>
        <dbReference type="ARBA" id="ARBA00022452"/>
    </source>
</evidence>
<dbReference type="Pfam" id="PF07715">
    <property type="entry name" value="Plug"/>
    <property type="match status" value="1"/>
</dbReference>
<organism evidence="9 10">
    <name type="scientific">Chitinophaga rhizophila</name>
    <dbReference type="NCBI Taxonomy" id="2866212"/>
    <lineage>
        <taxon>Bacteria</taxon>
        <taxon>Pseudomonadati</taxon>
        <taxon>Bacteroidota</taxon>
        <taxon>Chitinophagia</taxon>
        <taxon>Chitinophagales</taxon>
        <taxon>Chitinophagaceae</taxon>
        <taxon>Chitinophaga</taxon>
    </lineage>
</organism>
<dbReference type="Gene3D" id="2.40.170.20">
    <property type="entry name" value="TonB-dependent receptor, beta-barrel domain"/>
    <property type="match status" value="1"/>
</dbReference>
<evidence type="ECO:0000313" key="10">
    <source>
        <dbReference type="Proteomes" id="UP000812961"/>
    </source>
</evidence>
<dbReference type="SUPFAM" id="SSF49464">
    <property type="entry name" value="Carboxypeptidase regulatory domain-like"/>
    <property type="match status" value="1"/>
</dbReference>
<dbReference type="InterPro" id="IPR036942">
    <property type="entry name" value="Beta-barrel_TonB_sf"/>
</dbReference>
<feature type="domain" description="TonB-dependent receptor plug" evidence="8">
    <location>
        <begin position="227"/>
        <end position="348"/>
    </location>
</feature>
<dbReference type="InterPro" id="IPR012910">
    <property type="entry name" value="Plug_dom"/>
</dbReference>
<proteinExistence type="inferred from homology"/>
<dbReference type="InterPro" id="IPR008969">
    <property type="entry name" value="CarboxyPept-like_regulatory"/>
</dbReference>
<sequence>MSYSTHWTILMRSIILFHFATTIFITSKLYAQTSQVNERITINKSRTPLKDILEDITKQTGIHFMGSGNDINLYKLTSISVKNANLNNVLNQLFPLDKMSWTLSNNTVTIAIREANDSKSNIQIAEKAIDSTHTVTGKIVSAKGEPLVGVTITDLNKRNGTTSGENGFFILRNVSENSVLRISSVSYIQQDIVIRKKTNIGVIILKDSIGILDEVVVIPYGVASKKLTIGTVTSISSEKIEQQPVTNSLYALQGRVPGLEIMPTTGLSGGAVTLQIRGKNSLNSLSRPLILVDGVPIPANISGLGFKGANLQELSSLSYLNPSDIESISVFRDADATSIYGSRGANGVISITTKKGKTGDAKINVRVQYGISDMNRRMKMMNTADYLKLRKEAIKNSNIDVSMPPFNSDYYILNHFGDVNIWDSTRYTDWQEELLGGTARYTDLQASLSGGVPTIQYTISGNFHRETTVFAGNNSDKRGGVHFSLTGCTNNRKIQATFTSSYQVNQSTLPGIDFTEQSLYLPPNAPSLYDKDGKLNWEQMPNGARTWDNPYSELSKKYESNINNLLANLDLSYKPIQYLVFKIQAGYNKLTGNSFRKTFPFAGRQPELLGANANASFNRNGMNNFSIEPQISYERQFGAQNISLLIGASYQITDQNSETIDGQGVTSDALLKNLSAFNVTYTRNASSNYKYAAIFGRISYNLYRKYLLNISARRDGSSRFGPGRRFGNFGSIGAGWIISDETFITHVKPILSYAKLRITYGTSGNDGIGDYNYFERFAIVGASRPYQETRGFESQGIFNRYYAWETTRKLEGGLDLNFLNDRLSTSISLYRNRSNNQLIFYPYPSIVGPGGAVANLPALIQNTGIEIVFTSRNMSTSKFSWTTSINFTRNRNKLLKHPDSESSPYYASAVGRPFYGEQFTYLSAKKVDPQTGKYQFIDKSGKVVDDPYDPNDPRGGQYYATFVAPKFYGGISNTITYKRLTLDFLFQFTKQTGVNPISTFVNIVGQKKNVPQVFNDRWKKVGDVATYQKVYSNNSPFEYIISHYNYGGSNISLTDASFLRLKNISLSYNLPALLLARARISDCSLFVQGQNLLTFTKYNGLDPETQSIMSLPPLRTLIAGVKMSF</sequence>
<evidence type="ECO:0000256" key="1">
    <source>
        <dbReference type="ARBA" id="ARBA00004571"/>
    </source>
</evidence>
<evidence type="ECO:0000259" key="8">
    <source>
        <dbReference type="Pfam" id="PF07715"/>
    </source>
</evidence>
<keyword evidence="6 7" id="KW-0998">Cell outer membrane</keyword>
<keyword evidence="4 7" id="KW-0812">Transmembrane</keyword>
<evidence type="ECO:0000256" key="2">
    <source>
        <dbReference type="ARBA" id="ARBA00022448"/>
    </source>
</evidence>
<dbReference type="SUPFAM" id="SSF56935">
    <property type="entry name" value="Porins"/>
    <property type="match status" value="1"/>
</dbReference>
<dbReference type="NCBIfam" id="TIGR04056">
    <property type="entry name" value="OMP_RagA_SusC"/>
    <property type="match status" value="1"/>
</dbReference>
<evidence type="ECO:0000256" key="4">
    <source>
        <dbReference type="ARBA" id="ARBA00022692"/>
    </source>
</evidence>
<dbReference type="RefSeq" id="WP_220248694.1">
    <property type="nucleotide sequence ID" value="NZ_JAICCF010000001.1"/>
</dbReference>
<evidence type="ECO:0000256" key="6">
    <source>
        <dbReference type="ARBA" id="ARBA00023237"/>
    </source>
</evidence>
<dbReference type="Proteomes" id="UP000812961">
    <property type="component" value="Unassembled WGS sequence"/>
</dbReference>